<proteinExistence type="predicted"/>
<keyword evidence="1" id="KW-0812">Transmembrane</keyword>
<organism evidence="2">
    <name type="scientific">Micrurus spixii</name>
    <name type="common">Amazon coral snake</name>
    <dbReference type="NCBI Taxonomy" id="129469"/>
    <lineage>
        <taxon>Eukaryota</taxon>
        <taxon>Metazoa</taxon>
        <taxon>Chordata</taxon>
        <taxon>Craniata</taxon>
        <taxon>Vertebrata</taxon>
        <taxon>Euteleostomi</taxon>
        <taxon>Lepidosauria</taxon>
        <taxon>Squamata</taxon>
        <taxon>Bifurcata</taxon>
        <taxon>Unidentata</taxon>
        <taxon>Episquamata</taxon>
        <taxon>Toxicofera</taxon>
        <taxon>Serpentes</taxon>
        <taxon>Colubroidea</taxon>
        <taxon>Elapidae</taxon>
        <taxon>Elapinae</taxon>
        <taxon>Micrurus</taxon>
    </lineage>
</organism>
<dbReference type="EMBL" id="IACM01106813">
    <property type="protein sequence ID" value="LAB34822.1"/>
    <property type="molecule type" value="Transcribed_RNA"/>
</dbReference>
<accession>A0A2D4MN64</accession>
<protein>
    <submittedName>
        <fullName evidence="2">Uncharacterized protein</fullName>
    </submittedName>
</protein>
<keyword evidence="1" id="KW-0472">Membrane</keyword>
<evidence type="ECO:0000313" key="2">
    <source>
        <dbReference type="EMBL" id="LAB34822.1"/>
    </source>
</evidence>
<name>A0A2D4MN64_9SAUR</name>
<feature type="transmembrane region" description="Helical" evidence="1">
    <location>
        <begin position="16"/>
        <end position="37"/>
    </location>
</feature>
<feature type="transmembrane region" description="Helical" evidence="1">
    <location>
        <begin position="108"/>
        <end position="128"/>
    </location>
</feature>
<evidence type="ECO:0000256" key="1">
    <source>
        <dbReference type="SAM" id="Phobius"/>
    </source>
</evidence>
<dbReference type="AlphaFoldDB" id="A0A2D4MN64"/>
<reference evidence="2" key="1">
    <citation type="submission" date="2017-07" db="EMBL/GenBank/DDBJ databases">
        <authorList>
            <person name="Mikheyev A."/>
            <person name="Grau M."/>
        </authorList>
    </citation>
    <scope>NUCLEOTIDE SEQUENCE</scope>
    <source>
        <tissue evidence="2">Venom_gland</tissue>
    </source>
</reference>
<reference evidence="2" key="2">
    <citation type="submission" date="2017-11" db="EMBL/GenBank/DDBJ databases">
        <title>Coralsnake Venomics: Analyses of Venom Gland Transcriptomes and Proteomes of Six Brazilian Taxa.</title>
        <authorList>
            <person name="Aird S.D."/>
            <person name="Jorge da Silva N."/>
            <person name="Qiu L."/>
            <person name="Villar-Briones A."/>
            <person name="Aparecida-Saddi V."/>
            <person name="Campos-Telles M.P."/>
            <person name="Grau M."/>
            <person name="Mikheyev A.S."/>
        </authorList>
    </citation>
    <scope>NUCLEOTIDE SEQUENCE</scope>
    <source>
        <tissue evidence="2">Venom_gland</tissue>
    </source>
</reference>
<sequence>MHYPDQPYFKIKNRRFLSMPIDFTLWKVIVCLASYIFPAKLLAEKYDTDKTESSFLYYNPPARFQRGQIHFSSFTAKPGGRDCFSFSAFSLSVITKVYRYRLQRTLNFTLSLFFLILTDFASFLLAVSRKSLISSIFRGMARASWPQLP</sequence>
<keyword evidence="1" id="KW-1133">Transmembrane helix</keyword>